<feature type="domain" description="DUF4139" evidence="3">
    <location>
        <begin position="216"/>
        <end position="630"/>
    </location>
</feature>
<sequence length="637" mass="71840">MRTISILIFSLIFSNLFAQEIPEQKVQTEVKEAIVFLDGAQVLRKKNVQLTRGKSLIKFVNLSPFIDAKSIQLKAKGELTVLSVNHQLNHLSKSEKSKELQSLQDKLDALRTTIEVEKAHLSVLKEELDFLKDNRDIGGKNEQLSLSNLQQTADYYSKKLTSLKLKQIERKNTLRDLHQEQIDLEKQVRNVSNEKEYPTGEILVKVDAKASKAFPMELSYLVNNAGWFPSYDIRSSNVNEPIELIYKANVSQNTQVDWKNVKLTFSSADPNTSGVAPQLITYYLDYYSKPPVYQMQSNSIIGTVISDEDGLGIPGVNVIVKGTSIGTVTDIDGNYSITIPNNASELVYSFVGMNTQTLPISGSRMNVNLETASLGLDEVIVTGYSSSDKDMFDEEYAPIFDELQGKVAGVSVQKAPKVKKYEMKSIPIAVNQVESKTSVSFEIQRPYSIKSGNSNFAINMSEYEIPAMYEYYCIPKIDKNAFLLANITNWEQYNLLDGEANVFFEDTYIGKSLLDLRQAGDTLQVSLGIDKNISVNREKVKDFSASKMLAKKKEETIAWKTTIKNNKSQKVKLILLDQVPVSSRSEIEINILHLSQAKHDGDSGEIKWEFELKPGDKKETELRYSVKYPKYRDLVIE</sequence>
<evidence type="ECO:0000259" key="3">
    <source>
        <dbReference type="Pfam" id="PF13598"/>
    </source>
</evidence>
<protein>
    <submittedName>
        <fullName evidence="5">Mucoidy inhibitor MuiA family protein</fullName>
    </submittedName>
</protein>
<keyword evidence="6" id="KW-1185">Reference proteome</keyword>
<dbReference type="PANTHER" id="PTHR31005:SF8">
    <property type="entry name" value="DUF4139 DOMAIN-CONTAINING PROTEIN"/>
    <property type="match status" value="1"/>
</dbReference>
<dbReference type="RefSeq" id="WP_171595466.1">
    <property type="nucleotide sequence ID" value="NZ_RZNH01000014.1"/>
</dbReference>
<dbReference type="NCBIfam" id="TIGR02231">
    <property type="entry name" value="mucoidy inhibitor MuiA family protein"/>
    <property type="match status" value="2"/>
</dbReference>
<evidence type="ECO:0000313" key="5">
    <source>
        <dbReference type="EMBL" id="NOU60184.1"/>
    </source>
</evidence>
<comment type="caution">
    <text evidence="5">The sequence shown here is derived from an EMBL/GenBank/DDBJ whole genome shotgun (WGS) entry which is preliminary data.</text>
</comment>
<dbReference type="Proteomes" id="UP000732105">
    <property type="component" value="Unassembled WGS sequence"/>
</dbReference>
<reference evidence="5 6" key="1">
    <citation type="submission" date="2018-12" db="EMBL/GenBank/DDBJ databases">
        <title>Marinifilum JC070 sp. nov., a marine bacterium isolated from Yongle Blue Hole in the South China Sea.</title>
        <authorList>
            <person name="Fu T."/>
        </authorList>
    </citation>
    <scope>NUCLEOTIDE SEQUENCE [LARGE SCALE GENOMIC DNA]</scope>
    <source>
        <strain evidence="5 6">JC070</strain>
    </source>
</reference>
<feature type="chain" id="PRO_5046954563" evidence="2">
    <location>
        <begin position="19"/>
        <end position="637"/>
    </location>
</feature>
<dbReference type="Gene3D" id="2.60.40.1120">
    <property type="entry name" value="Carboxypeptidase-like, regulatory domain"/>
    <property type="match status" value="1"/>
</dbReference>
<dbReference type="Pfam" id="PF13715">
    <property type="entry name" value="CarbopepD_reg_2"/>
    <property type="match status" value="1"/>
</dbReference>
<proteinExistence type="predicted"/>
<evidence type="ECO:0000256" key="2">
    <source>
        <dbReference type="SAM" id="SignalP"/>
    </source>
</evidence>
<keyword evidence="1" id="KW-0175">Coiled coil</keyword>
<dbReference type="Pfam" id="PF13600">
    <property type="entry name" value="DUF4140"/>
    <property type="match status" value="1"/>
</dbReference>
<evidence type="ECO:0000313" key="6">
    <source>
        <dbReference type="Proteomes" id="UP000732105"/>
    </source>
</evidence>
<gene>
    <name evidence="5" type="ORF">ELS83_10130</name>
</gene>
<feature type="coiled-coil region" evidence="1">
    <location>
        <begin position="93"/>
        <end position="134"/>
    </location>
</feature>
<organism evidence="5 6">
    <name type="scientific">Marinifilum caeruleilacunae</name>
    <dbReference type="NCBI Taxonomy" id="2499076"/>
    <lineage>
        <taxon>Bacteria</taxon>
        <taxon>Pseudomonadati</taxon>
        <taxon>Bacteroidota</taxon>
        <taxon>Bacteroidia</taxon>
        <taxon>Marinilabiliales</taxon>
        <taxon>Marinifilaceae</taxon>
    </lineage>
</organism>
<dbReference type="SUPFAM" id="SSF49464">
    <property type="entry name" value="Carboxypeptidase regulatory domain-like"/>
    <property type="match status" value="1"/>
</dbReference>
<feature type="signal peptide" evidence="2">
    <location>
        <begin position="1"/>
        <end position="18"/>
    </location>
</feature>
<dbReference type="InterPro" id="IPR025554">
    <property type="entry name" value="DUF4140"/>
</dbReference>
<name>A0ABX1WWB3_9BACT</name>
<dbReference type="InterPro" id="IPR008969">
    <property type="entry name" value="CarboxyPept-like_regulatory"/>
</dbReference>
<dbReference type="InterPro" id="IPR011935">
    <property type="entry name" value="CHP02231"/>
</dbReference>
<dbReference type="PANTHER" id="PTHR31005">
    <property type="entry name" value="DUF4139 DOMAIN-CONTAINING PROTEIN"/>
    <property type="match status" value="1"/>
</dbReference>
<dbReference type="Pfam" id="PF13598">
    <property type="entry name" value="DUF4139"/>
    <property type="match status" value="1"/>
</dbReference>
<evidence type="ECO:0000256" key="1">
    <source>
        <dbReference type="SAM" id="Coils"/>
    </source>
</evidence>
<feature type="domain" description="DUF4140" evidence="4">
    <location>
        <begin position="34"/>
        <end position="131"/>
    </location>
</feature>
<keyword evidence="2" id="KW-0732">Signal</keyword>
<dbReference type="EMBL" id="RZNH01000014">
    <property type="protein sequence ID" value="NOU60184.1"/>
    <property type="molecule type" value="Genomic_DNA"/>
</dbReference>
<dbReference type="InterPro" id="IPR037291">
    <property type="entry name" value="DUF4139"/>
</dbReference>
<accession>A0ABX1WWB3</accession>
<evidence type="ECO:0000259" key="4">
    <source>
        <dbReference type="Pfam" id="PF13600"/>
    </source>
</evidence>